<evidence type="ECO:0000313" key="2">
    <source>
        <dbReference type="WBParaSite" id="L893_g13878.t1"/>
    </source>
</evidence>
<name>A0A1I7Y8Y9_9BILA</name>
<keyword evidence="1" id="KW-1185">Reference proteome</keyword>
<proteinExistence type="predicted"/>
<dbReference type="WBParaSite" id="L893_g13878.t1">
    <property type="protein sequence ID" value="L893_g13878.t1"/>
    <property type="gene ID" value="L893_g13878"/>
</dbReference>
<reference evidence="2" key="1">
    <citation type="submission" date="2016-11" db="UniProtKB">
        <authorList>
            <consortium name="WormBaseParasite"/>
        </authorList>
    </citation>
    <scope>IDENTIFICATION</scope>
</reference>
<organism evidence="1 2">
    <name type="scientific">Steinernema glaseri</name>
    <dbReference type="NCBI Taxonomy" id="37863"/>
    <lineage>
        <taxon>Eukaryota</taxon>
        <taxon>Metazoa</taxon>
        <taxon>Ecdysozoa</taxon>
        <taxon>Nematoda</taxon>
        <taxon>Chromadorea</taxon>
        <taxon>Rhabditida</taxon>
        <taxon>Tylenchina</taxon>
        <taxon>Panagrolaimomorpha</taxon>
        <taxon>Strongyloidoidea</taxon>
        <taxon>Steinernematidae</taxon>
        <taxon>Steinernema</taxon>
    </lineage>
</organism>
<accession>A0A1I7Y8Y9</accession>
<dbReference type="AlphaFoldDB" id="A0A1I7Y8Y9"/>
<dbReference type="Proteomes" id="UP000095287">
    <property type="component" value="Unplaced"/>
</dbReference>
<evidence type="ECO:0000313" key="1">
    <source>
        <dbReference type="Proteomes" id="UP000095287"/>
    </source>
</evidence>
<sequence>MCLDDRGHNRGQGWRQRTSKVYYMRNGQHAIGLSRMKKPHSAPSSFPTAHLYFKLTIMTALSGCCQTVTATSGNCLVLCESRRLMRI</sequence>
<protein>
    <submittedName>
        <fullName evidence="2">Uncharacterized protein</fullName>
    </submittedName>
</protein>